<dbReference type="RefSeq" id="WP_265720971.1">
    <property type="nucleotide sequence ID" value="NZ_JAPIVK010000007.1"/>
</dbReference>
<gene>
    <name evidence="1" type="ORF">ACFSKX_10880</name>
</gene>
<evidence type="ECO:0000313" key="1">
    <source>
        <dbReference type="EMBL" id="MFD2310921.1"/>
    </source>
</evidence>
<keyword evidence="2" id="KW-1185">Reference proteome</keyword>
<organism evidence="1 2">
    <name type="scientific">Microbulbifer halophilus</name>
    <dbReference type="NCBI Taxonomy" id="453963"/>
    <lineage>
        <taxon>Bacteria</taxon>
        <taxon>Pseudomonadati</taxon>
        <taxon>Pseudomonadota</taxon>
        <taxon>Gammaproteobacteria</taxon>
        <taxon>Cellvibrionales</taxon>
        <taxon>Microbulbiferaceae</taxon>
        <taxon>Microbulbifer</taxon>
    </lineage>
</organism>
<comment type="caution">
    <text evidence="1">The sequence shown here is derived from an EMBL/GenBank/DDBJ whole genome shotgun (WGS) entry which is preliminary data.</text>
</comment>
<sequence length="95" mass="11075">MSAKTMLFKDVSTSHLIEVADIVTLSNPYELTVVGRYLWGEEVQDPEVFDKTELRFLSGEELPRCWHDSRYRDREVRRLRCGTRAAEDGDYYQGA</sequence>
<reference evidence="2" key="1">
    <citation type="journal article" date="2019" name="Int. J. Syst. Evol. Microbiol.">
        <title>The Global Catalogue of Microorganisms (GCM) 10K type strain sequencing project: providing services to taxonomists for standard genome sequencing and annotation.</title>
        <authorList>
            <consortium name="The Broad Institute Genomics Platform"/>
            <consortium name="The Broad Institute Genome Sequencing Center for Infectious Disease"/>
            <person name="Wu L."/>
            <person name="Ma J."/>
        </authorList>
    </citation>
    <scope>NUCLEOTIDE SEQUENCE [LARGE SCALE GENOMIC DNA]</scope>
    <source>
        <strain evidence="2">KCTC 12848</strain>
    </source>
</reference>
<name>A0ABW5EBG0_9GAMM</name>
<accession>A0ABW5EBG0</accession>
<protein>
    <submittedName>
        <fullName evidence="1">Acetyltransferase</fullName>
    </submittedName>
</protein>
<proteinExistence type="predicted"/>
<dbReference type="EMBL" id="JBHUJD010000012">
    <property type="protein sequence ID" value="MFD2310921.1"/>
    <property type="molecule type" value="Genomic_DNA"/>
</dbReference>
<dbReference type="Proteomes" id="UP001597425">
    <property type="component" value="Unassembled WGS sequence"/>
</dbReference>
<evidence type="ECO:0000313" key="2">
    <source>
        <dbReference type="Proteomes" id="UP001597425"/>
    </source>
</evidence>